<sequence>MEISRSEAQPNAKKGLSGEESNAVRIVGQARNYILGTFGAGKTPYSPDLSPSDYYLFHSLEHWLCGKKFITIEEMRESLTEFFESKDREWYRRGIHQLEEQWQKVIESGIL</sequence>
<evidence type="ECO:0000313" key="2">
    <source>
        <dbReference type="Proteomes" id="UP000887540"/>
    </source>
</evidence>
<dbReference type="PANTHER" id="PTHR46060:SF1">
    <property type="entry name" value="MARINER MOS1 TRANSPOSASE-LIKE PROTEIN"/>
    <property type="match status" value="1"/>
</dbReference>
<feature type="region of interest" description="Disordered" evidence="1">
    <location>
        <begin position="1"/>
        <end position="20"/>
    </location>
</feature>
<evidence type="ECO:0000256" key="1">
    <source>
        <dbReference type="SAM" id="MobiDB-lite"/>
    </source>
</evidence>
<dbReference type="InterPro" id="IPR036397">
    <property type="entry name" value="RNaseH_sf"/>
</dbReference>
<dbReference type="InterPro" id="IPR052709">
    <property type="entry name" value="Transposase-MT_Hybrid"/>
</dbReference>
<reference evidence="3" key="1">
    <citation type="submission" date="2022-11" db="UniProtKB">
        <authorList>
            <consortium name="WormBaseParasite"/>
        </authorList>
    </citation>
    <scope>IDENTIFICATION</scope>
</reference>
<dbReference type="WBParaSite" id="ACRNAN_scaffold1130.g28016.t1">
    <property type="protein sequence ID" value="ACRNAN_scaffold1130.g28016.t1"/>
    <property type="gene ID" value="ACRNAN_scaffold1130.g28016"/>
</dbReference>
<dbReference type="AlphaFoldDB" id="A0A914CJK9"/>
<keyword evidence="2" id="KW-1185">Reference proteome</keyword>
<dbReference type="Gene3D" id="3.30.420.10">
    <property type="entry name" value="Ribonuclease H-like superfamily/Ribonuclease H"/>
    <property type="match status" value="1"/>
</dbReference>
<protein>
    <submittedName>
        <fullName evidence="3">Uncharacterized protein</fullName>
    </submittedName>
</protein>
<accession>A0A914CJK9</accession>
<organism evidence="2 3">
    <name type="scientific">Acrobeloides nanus</name>
    <dbReference type="NCBI Taxonomy" id="290746"/>
    <lineage>
        <taxon>Eukaryota</taxon>
        <taxon>Metazoa</taxon>
        <taxon>Ecdysozoa</taxon>
        <taxon>Nematoda</taxon>
        <taxon>Chromadorea</taxon>
        <taxon>Rhabditida</taxon>
        <taxon>Tylenchina</taxon>
        <taxon>Cephalobomorpha</taxon>
        <taxon>Cephaloboidea</taxon>
        <taxon>Cephalobidae</taxon>
        <taxon>Acrobeloides</taxon>
    </lineage>
</organism>
<proteinExistence type="predicted"/>
<dbReference type="Proteomes" id="UP000887540">
    <property type="component" value="Unplaced"/>
</dbReference>
<dbReference type="PANTHER" id="PTHR46060">
    <property type="entry name" value="MARINER MOS1 TRANSPOSASE-LIKE PROTEIN"/>
    <property type="match status" value="1"/>
</dbReference>
<name>A0A914CJK9_9BILA</name>
<evidence type="ECO:0000313" key="3">
    <source>
        <dbReference type="WBParaSite" id="ACRNAN_scaffold1130.g28016.t1"/>
    </source>
</evidence>
<dbReference type="GO" id="GO:0003676">
    <property type="term" value="F:nucleic acid binding"/>
    <property type="evidence" value="ECO:0007669"/>
    <property type="project" value="InterPro"/>
</dbReference>